<reference evidence="13" key="1">
    <citation type="submission" date="2022-03" db="EMBL/GenBank/DDBJ databases">
        <authorList>
            <person name="Alioto T."/>
            <person name="Alioto T."/>
            <person name="Gomez Garrido J."/>
        </authorList>
    </citation>
    <scope>NUCLEOTIDE SEQUENCE</scope>
</reference>
<feature type="binding site" evidence="9">
    <location>
        <position position="144"/>
    </location>
    <ligand>
        <name>Mg(2+)</name>
        <dbReference type="ChEBI" id="CHEBI:18420"/>
        <label>1</label>
    </ligand>
</feature>
<feature type="binding site" evidence="9">
    <location>
        <position position="234"/>
    </location>
    <ligand>
        <name>Mg(2+)</name>
        <dbReference type="ChEBI" id="CHEBI:18420"/>
        <label>1</label>
    </ligand>
</feature>
<dbReference type="SUPFAM" id="SSF56219">
    <property type="entry name" value="DNase I-like"/>
    <property type="match status" value="1"/>
</dbReference>
<feature type="domain" description="Endonuclease/exonuclease/phosphatase" evidence="12">
    <location>
        <begin position="52"/>
        <end position="219"/>
    </location>
</feature>
<evidence type="ECO:0000256" key="1">
    <source>
        <dbReference type="ARBA" id="ARBA00000493"/>
    </source>
</evidence>
<evidence type="ECO:0000256" key="7">
    <source>
        <dbReference type="ARBA" id="ARBA00022842"/>
    </source>
</evidence>
<evidence type="ECO:0000256" key="3">
    <source>
        <dbReference type="ARBA" id="ARBA00012115"/>
    </source>
</evidence>
<feature type="compositionally biased region" description="Low complexity" evidence="11">
    <location>
        <begin position="27"/>
        <end position="41"/>
    </location>
</feature>
<dbReference type="EC" id="3.1.11.2" evidence="3"/>
<dbReference type="AlphaFoldDB" id="A0AAD1VYP0"/>
<keyword evidence="4 9" id="KW-0479">Metal-binding</keyword>
<dbReference type="GO" id="GO:0003906">
    <property type="term" value="F:DNA-(apurinic or apyrimidinic site) endonuclease activity"/>
    <property type="evidence" value="ECO:0007669"/>
    <property type="project" value="TreeGrafter"/>
</dbReference>
<dbReference type="Pfam" id="PF03372">
    <property type="entry name" value="Exo_endo_phos"/>
    <property type="match status" value="1"/>
</dbReference>
<evidence type="ECO:0000256" key="10">
    <source>
        <dbReference type="PIRSR" id="PIRSR604808-3"/>
    </source>
</evidence>
<dbReference type="GO" id="GO:0005634">
    <property type="term" value="C:nucleus"/>
    <property type="evidence" value="ECO:0007669"/>
    <property type="project" value="TreeGrafter"/>
</dbReference>
<comment type="catalytic activity">
    <reaction evidence="1">
        <text>Exonucleolytic cleavage in the 3'- to 5'-direction to yield nucleoside 5'-phosphates.</text>
        <dbReference type="EC" id="3.1.11.2"/>
    </reaction>
</comment>
<feature type="site" description="Transition state stabilizer" evidence="10">
    <location>
        <position position="146"/>
    </location>
</feature>
<protein>
    <recommendedName>
        <fullName evidence="3">exodeoxyribonuclease III</fullName>
        <ecNumber evidence="3">3.1.11.2</ecNumber>
    </recommendedName>
</protein>
<proteinExistence type="inferred from homology"/>
<evidence type="ECO:0000256" key="2">
    <source>
        <dbReference type="ARBA" id="ARBA00007092"/>
    </source>
</evidence>
<evidence type="ECO:0000256" key="5">
    <source>
        <dbReference type="ARBA" id="ARBA00022763"/>
    </source>
</evidence>
<dbReference type="GO" id="GO:0046872">
    <property type="term" value="F:metal ion binding"/>
    <property type="evidence" value="ECO:0007669"/>
    <property type="project" value="UniProtKB-KW"/>
</dbReference>
<feature type="site" description="Interaction with DNA substrate" evidence="10">
    <location>
        <position position="234"/>
    </location>
</feature>
<evidence type="ECO:0000313" key="13">
    <source>
        <dbReference type="EMBL" id="CAH2273896.1"/>
    </source>
</evidence>
<keyword evidence="6" id="KW-0378">Hydrolase</keyword>
<feature type="compositionally biased region" description="Polar residues" evidence="11">
    <location>
        <begin position="1"/>
        <end position="14"/>
    </location>
</feature>
<keyword evidence="8" id="KW-0234">DNA repair</keyword>
<dbReference type="PANTHER" id="PTHR22748">
    <property type="entry name" value="AP ENDONUCLEASE"/>
    <property type="match status" value="1"/>
</dbReference>
<dbReference type="InterPro" id="IPR005135">
    <property type="entry name" value="Endo/exonuclease/phosphatase"/>
</dbReference>
<dbReference type="Proteomes" id="UP001295444">
    <property type="component" value="Chromosome 03"/>
</dbReference>
<feature type="region of interest" description="Disordered" evidence="11">
    <location>
        <begin position="1"/>
        <end position="42"/>
    </location>
</feature>
<feature type="binding site" evidence="9">
    <location>
        <position position="146"/>
    </location>
    <ligand>
        <name>Mg(2+)</name>
        <dbReference type="ChEBI" id="CHEBI:18420"/>
        <label>1</label>
    </ligand>
</feature>
<dbReference type="InterPro" id="IPR004808">
    <property type="entry name" value="AP_endonuc_1"/>
</dbReference>
<evidence type="ECO:0000256" key="11">
    <source>
        <dbReference type="SAM" id="MobiDB-lite"/>
    </source>
</evidence>
<accession>A0AAD1VYP0</accession>
<dbReference type="GO" id="GO:0008311">
    <property type="term" value="F:double-stranded DNA 3'-5' DNA exonuclease activity"/>
    <property type="evidence" value="ECO:0007669"/>
    <property type="project" value="UniProtKB-EC"/>
</dbReference>
<evidence type="ECO:0000256" key="4">
    <source>
        <dbReference type="ARBA" id="ARBA00022723"/>
    </source>
</evidence>
<evidence type="ECO:0000256" key="9">
    <source>
        <dbReference type="PIRSR" id="PIRSR604808-2"/>
    </source>
</evidence>
<gene>
    <name evidence="13" type="ORF">PECUL_23A004768</name>
</gene>
<keyword evidence="7 9" id="KW-0460">Magnesium</keyword>
<organism evidence="13 14">
    <name type="scientific">Pelobates cultripes</name>
    <name type="common">Western spadefoot toad</name>
    <dbReference type="NCBI Taxonomy" id="61616"/>
    <lineage>
        <taxon>Eukaryota</taxon>
        <taxon>Metazoa</taxon>
        <taxon>Chordata</taxon>
        <taxon>Craniata</taxon>
        <taxon>Vertebrata</taxon>
        <taxon>Euteleostomi</taxon>
        <taxon>Amphibia</taxon>
        <taxon>Batrachia</taxon>
        <taxon>Anura</taxon>
        <taxon>Pelobatoidea</taxon>
        <taxon>Pelobatidae</taxon>
        <taxon>Pelobates</taxon>
    </lineage>
</organism>
<keyword evidence="5" id="KW-0227">DNA damage</keyword>
<evidence type="ECO:0000256" key="6">
    <source>
        <dbReference type="ARBA" id="ARBA00022801"/>
    </source>
</evidence>
<keyword evidence="14" id="KW-1185">Reference proteome</keyword>
<evidence type="ECO:0000259" key="12">
    <source>
        <dbReference type="Pfam" id="PF03372"/>
    </source>
</evidence>
<evidence type="ECO:0000313" key="14">
    <source>
        <dbReference type="Proteomes" id="UP001295444"/>
    </source>
</evidence>
<dbReference type="Gene3D" id="3.60.10.10">
    <property type="entry name" value="Endonuclease/exonuclease/phosphatase"/>
    <property type="match status" value="2"/>
</dbReference>
<dbReference type="InterPro" id="IPR036691">
    <property type="entry name" value="Endo/exonu/phosph_ase_sf"/>
</dbReference>
<dbReference type="GO" id="GO:0008081">
    <property type="term" value="F:phosphoric diester hydrolase activity"/>
    <property type="evidence" value="ECO:0007669"/>
    <property type="project" value="TreeGrafter"/>
</dbReference>
<dbReference type="GO" id="GO:0006284">
    <property type="term" value="P:base-excision repair"/>
    <property type="evidence" value="ECO:0007669"/>
    <property type="project" value="TreeGrafter"/>
</dbReference>
<name>A0AAD1VYP0_PELCU</name>
<evidence type="ECO:0000256" key="8">
    <source>
        <dbReference type="ARBA" id="ARBA00023204"/>
    </source>
</evidence>
<sequence length="343" mass="38958">MHPSPTSSHYQTTLRGIRCPGAQPTLTQTTTPREHNPTTTNLMPTSIRCVSINAKGLNSHNKKHNILRWERKQNIDILLIQETHFTTHCTFPLTNRYYTQNVNVPSPDTKTKVYAPTTPDASFWQQLATHLNTFSTTCLIVGGDCNAIHTPTIDRTPLNPARIPPSQNDTLFSQFLASQNLIDIWRAQHPSTTDFTFYSHPHGSYSRIDHFLISPNLVPQITNSDIGPISWSEHAKIAITITLPTIHKHWTWRLNPLLLHDKLIRHKIAKAIKEYFEMNSPTAITPMSLWAAHKAVIRDTIISLATYKKNKSKQQINKAMAKLRHLGTDHKKHSTSTTLTELK</sequence>
<keyword evidence="9" id="KW-0464">Manganese</keyword>
<dbReference type="EMBL" id="OW240914">
    <property type="protein sequence ID" value="CAH2273896.1"/>
    <property type="molecule type" value="Genomic_DNA"/>
</dbReference>
<dbReference type="PANTHER" id="PTHR22748:SF26">
    <property type="entry name" value="ENDONUCLEASE_EXONUCLEASE_PHOSPHATASE DOMAIN-CONTAINING PROTEIN"/>
    <property type="match status" value="1"/>
</dbReference>
<comment type="cofactor">
    <cofactor evidence="9">
        <name>Mg(2+)</name>
        <dbReference type="ChEBI" id="CHEBI:18420"/>
    </cofactor>
    <cofactor evidence="9">
        <name>Mn(2+)</name>
        <dbReference type="ChEBI" id="CHEBI:29035"/>
    </cofactor>
    <text evidence="9">Probably binds two magnesium or manganese ions per subunit.</text>
</comment>
<feature type="site" description="Important for catalytic activity" evidence="10">
    <location>
        <position position="209"/>
    </location>
</feature>
<comment type="similarity">
    <text evidence="2">Belongs to the DNA repair enzymes AP/ExoA family.</text>
</comment>